<dbReference type="Pfam" id="PF02472">
    <property type="entry name" value="ExbD"/>
    <property type="match status" value="1"/>
</dbReference>
<evidence type="ECO:0000256" key="7">
    <source>
        <dbReference type="RuleBase" id="RU003879"/>
    </source>
</evidence>
<dbReference type="Gene3D" id="3.30.420.270">
    <property type="match status" value="1"/>
</dbReference>
<dbReference type="AlphaFoldDB" id="A0A5C6ABZ0"/>
<evidence type="ECO:0000256" key="2">
    <source>
        <dbReference type="ARBA" id="ARBA00005811"/>
    </source>
</evidence>
<comment type="caution">
    <text evidence="9">The sequence shown here is derived from an EMBL/GenBank/DDBJ whole genome shotgun (WGS) entry which is preliminary data.</text>
</comment>
<keyword evidence="5 8" id="KW-1133">Transmembrane helix</keyword>
<evidence type="ECO:0000313" key="10">
    <source>
        <dbReference type="Proteomes" id="UP000317421"/>
    </source>
</evidence>
<evidence type="ECO:0000256" key="5">
    <source>
        <dbReference type="ARBA" id="ARBA00022989"/>
    </source>
</evidence>
<organism evidence="9 10">
    <name type="scientific">Botrimarina colliarenosi</name>
    <dbReference type="NCBI Taxonomy" id="2528001"/>
    <lineage>
        <taxon>Bacteria</taxon>
        <taxon>Pseudomonadati</taxon>
        <taxon>Planctomycetota</taxon>
        <taxon>Planctomycetia</taxon>
        <taxon>Pirellulales</taxon>
        <taxon>Lacipirellulaceae</taxon>
        <taxon>Botrimarina</taxon>
    </lineage>
</organism>
<dbReference type="PANTHER" id="PTHR30558:SF3">
    <property type="entry name" value="BIOPOLYMER TRANSPORT PROTEIN EXBD-RELATED"/>
    <property type="match status" value="1"/>
</dbReference>
<name>A0A5C6ABZ0_9BACT</name>
<evidence type="ECO:0000256" key="6">
    <source>
        <dbReference type="ARBA" id="ARBA00023136"/>
    </source>
</evidence>
<keyword evidence="10" id="KW-1185">Reference proteome</keyword>
<dbReference type="GO" id="GO:0005886">
    <property type="term" value="C:plasma membrane"/>
    <property type="evidence" value="ECO:0007669"/>
    <property type="project" value="UniProtKB-SubCell"/>
</dbReference>
<comment type="subcellular location">
    <subcellularLocation>
        <location evidence="1">Cell membrane</location>
        <topology evidence="1">Single-pass membrane protein</topology>
    </subcellularLocation>
    <subcellularLocation>
        <location evidence="7">Cell membrane</location>
        <topology evidence="7">Single-pass type II membrane protein</topology>
    </subcellularLocation>
</comment>
<dbReference type="EMBL" id="SJPR01000003">
    <property type="protein sequence ID" value="TWT96838.1"/>
    <property type="molecule type" value="Genomic_DNA"/>
</dbReference>
<keyword evidence="4 7" id="KW-0812">Transmembrane</keyword>
<reference evidence="9 10" key="1">
    <citation type="submission" date="2019-02" db="EMBL/GenBank/DDBJ databases">
        <title>Deep-cultivation of Planctomycetes and their phenomic and genomic characterization uncovers novel biology.</title>
        <authorList>
            <person name="Wiegand S."/>
            <person name="Jogler M."/>
            <person name="Boedeker C."/>
            <person name="Pinto D."/>
            <person name="Vollmers J."/>
            <person name="Rivas-Marin E."/>
            <person name="Kohn T."/>
            <person name="Peeters S.H."/>
            <person name="Heuer A."/>
            <person name="Rast P."/>
            <person name="Oberbeckmann S."/>
            <person name="Bunk B."/>
            <person name="Jeske O."/>
            <person name="Meyerdierks A."/>
            <person name="Storesund J.E."/>
            <person name="Kallscheuer N."/>
            <person name="Luecker S."/>
            <person name="Lage O.M."/>
            <person name="Pohl T."/>
            <person name="Merkel B.J."/>
            <person name="Hornburger P."/>
            <person name="Mueller R.-W."/>
            <person name="Bruemmer F."/>
            <person name="Labrenz M."/>
            <person name="Spormann A.M."/>
            <person name="Op Den Camp H."/>
            <person name="Overmann J."/>
            <person name="Amann R."/>
            <person name="Jetten M.S.M."/>
            <person name="Mascher T."/>
            <person name="Medema M.H."/>
            <person name="Devos D.P."/>
            <person name="Kaster A.-K."/>
            <person name="Ovreas L."/>
            <person name="Rohde M."/>
            <person name="Galperin M.Y."/>
            <person name="Jogler C."/>
        </authorList>
    </citation>
    <scope>NUCLEOTIDE SEQUENCE [LARGE SCALE GENOMIC DNA]</scope>
    <source>
        <strain evidence="9 10">Pla108</strain>
    </source>
</reference>
<evidence type="ECO:0000256" key="8">
    <source>
        <dbReference type="SAM" id="Phobius"/>
    </source>
</evidence>
<accession>A0A5C6ABZ0</accession>
<proteinExistence type="inferred from homology"/>
<keyword evidence="6 8" id="KW-0472">Membrane</keyword>
<dbReference type="RefSeq" id="WP_231934477.1">
    <property type="nucleotide sequence ID" value="NZ_SJPR01000003.1"/>
</dbReference>
<feature type="transmembrane region" description="Helical" evidence="8">
    <location>
        <begin position="20"/>
        <end position="38"/>
    </location>
</feature>
<keyword evidence="7" id="KW-0813">Transport</keyword>
<keyword evidence="3" id="KW-1003">Cell membrane</keyword>
<dbReference type="GO" id="GO:0022857">
    <property type="term" value="F:transmembrane transporter activity"/>
    <property type="evidence" value="ECO:0007669"/>
    <property type="project" value="InterPro"/>
</dbReference>
<evidence type="ECO:0000256" key="3">
    <source>
        <dbReference type="ARBA" id="ARBA00022475"/>
    </source>
</evidence>
<keyword evidence="7" id="KW-0653">Protein transport</keyword>
<evidence type="ECO:0000256" key="1">
    <source>
        <dbReference type="ARBA" id="ARBA00004162"/>
    </source>
</evidence>
<gene>
    <name evidence="9" type="primary">exbD_2</name>
    <name evidence="9" type="ORF">Pla108_26120</name>
</gene>
<comment type="similarity">
    <text evidence="2 7">Belongs to the ExbD/TolR family.</text>
</comment>
<evidence type="ECO:0000256" key="4">
    <source>
        <dbReference type="ARBA" id="ARBA00022692"/>
    </source>
</evidence>
<dbReference type="Proteomes" id="UP000317421">
    <property type="component" value="Unassembled WGS sequence"/>
</dbReference>
<protein>
    <submittedName>
        <fullName evidence="9">Biopolymer transport protein ExbD</fullName>
    </submittedName>
</protein>
<dbReference type="GO" id="GO:0015031">
    <property type="term" value="P:protein transport"/>
    <property type="evidence" value="ECO:0007669"/>
    <property type="project" value="UniProtKB-KW"/>
</dbReference>
<dbReference type="InterPro" id="IPR003400">
    <property type="entry name" value="ExbD"/>
</dbReference>
<dbReference type="PANTHER" id="PTHR30558">
    <property type="entry name" value="EXBD MEMBRANE COMPONENT OF PMF-DRIVEN MACROMOLECULE IMPORT SYSTEM"/>
    <property type="match status" value="1"/>
</dbReference>
<sequence>MRCRVGKSKSHGVEPNMTPMIDVVFLLIIFFLVSSHLARRESRLALDLPSAATGEADDDPSPRLTINVDAGGALSLGAALVTVDDLVTRLQAQQATEGGVLRVRLRSDQAAPYSAIEPALAACAEAGVEDIALAVYGKERRP</sequence>
<evidence type="ECO:0000313" key="9">
    <source>
        <dbReference type="EMBL" id="TWT96838.1"/>
    </source>
</evidence>